<organism evidence="1 2">
    <name type="scientific">Candidatus Nomurabacteria bacterium GW2011_GWF2_40_12</name>
    <dbReference type="NCBI Taxonomy" id="1618776"/>
    <lineage>
        <taxon>Bacteria</taxon>
        <taxon>Candidatus Nomuraibacteriota</taxon>
    </lineage>
</organism>
<dbReference type="AlphaFoldDB" id="A0A0G0TA24"/>
<comment type="caution">
    <text evidence="1">The sequence shown here is derived from an EMBL/GenBank/DDBJ whole genome shotgun (WGS) entry which is preliminary data.</text>
</comment>
<dbReference type="Proteomes" id="UP000034301">
    <property type="component" value="Unassembled WGS sequence"/>
</dbReference>
<accession>A0A0G0TA24</accession>
<evidence type="ECO:0000313" key="2">
    <source>
        <dbReference type="Proteomes" id="UP000034301"/>
    </source>
</evidence>
<reference evidence="1 2" key="1">
    <citation type="journal article" date="2015" name="Nature">
        <title>rRNA introns, odd ribosomes, and small enigmatic genomes across a large radiation of phyla.</title>
        <authorList>
            <person name="Brown C.T."/>
            <person name="Hug L.A."/>
            <person name="Thomas B.C."/>
            <person name="Sharon I."/>
            <person name="Castelle C.J."/>
            <person name="Singh A."/>
            <person name="Wilkins M.J."/>
            <person name="Williams K.H."/>
            <person name="Banfield J.F."/>
        </authorList>
    </citation>
    <scope>NUCLEOTIDE SEQUENCE [LARGE SCALE GENOMIC DNA]</scope>
</reference>
<gene>
    <name evidence="1" type="ORF">UT78_C0001G0111</name>
</gene>
<name>A0A0G0TA24_9BACT</name>
<dbReference type="EMBL" id="LBYC01000001">
    <property type="protein sequence ID" value="KKR43925.1"/>
    <property type="molecule type" value="Genomic_DNA"/>
</dbReference>
<proteinExistence type="predicted"/>
<evidence type="ECO:0000313" key="1">
    <source>
        <dbReference type="EMBL" id="KKR43925.1"/>
    </source>
</evidence>
<protein>
    <submittedName>
        <fullName evidence="1">Uncharacterized protein</fullName>
    </submittedName>
</protein>
<sequence length="59" mass="6732">MPTQSIPSPLPRSKEEERIFLTEMATKYYDAVVRGKSLGEAFSLIKRGDDLLAMRDMIK</sequence>